<comment type="caution">
    <text evidence="1">The sequence shown here is derived from an EMBL/GenBank/DDBJ whole genome shotgun (WGS) entry which is preliminary data.</text>
</comment>
<dbReference type="Proteomes" id="UP000663879">
    <property type="component" value="Unassembled WGS sequence"/>
</dbReference>
<sequence length="218" mass="25472">MDYDSEFDDDSPTLGQFISQDLITKYHVDFNFDKSYLKAIVEEVVVKEKLNFTCIAGGFFTKLNGNTSEPDIYIFPGGNYFPTEEYLNTFLNGEFKQINFRQLGTVSPQGILAIKDVTLKNGTKANVYFTYINFMRSQNHRVQLLNTYDLEPCKVIYFYENNLLECSRWFSEGGNMISEYRNPSMELINKYKNKGFRFYNNNFKTETNFLPNINDISQ</sequence>
<name>A0A813M3R6_9BILA</name>
<evidence type="ECO:0000313" key="2">
    <source>
        <dbReference type="Proteomes" id="UP000663879"/>
    </source>
</evidence>
<keyword evidence="2" id="KW-1185">Reference proteome</keyword>
<protein>
    <submittedName>
        <fullName evidence="1">Uncharacterized protein</fullName>
    </submittedName>
</protein>
<dbReference type="EMBL" id="CAJNOC010000120">
    <property type="protein sequence ID" value="CAF0716831.1"/>
    <property type="molecule type" value="Genomic_DNA"/>
</dbReference>
<reference evidence="1" key="1">
    <citation type="submission" date="2021-02" db="EMBL/GenBank/DDBJ databases">
        <authorList>
            <person name="Nowell W R."/>
        </authorList>
    </citation>
    <scope>NUCLEOTIDE SEQUENCE</scope>
    <source>
        <strain evidence="1">Ploen Becks lab</strain>
    </source>
</reference>
<evidence type="ECO:0000313" key="1">
    <source>
        <dbReference type="EMBL" id="CAF0716831.1"/>
    </source>
</evidence>
<organism evidence="1 2">
    <name type="scientific">Brachionus calyciflorus</name>
    <dbReference type="NCBI Taxonomy" id="104777"/>
    <lineage>
        <taxon>Eukaryota</taxon>
        <taxon>Metazoa</taxon>
        <taxon>Spiralia</taxon>
        <taxon>Gnathifera</taxon>
        <taxon>Rotifera</taxon>
        <taxon>Eurotatoria</taxon>
        <taxon>Monogononta</taxon>
        <taxon>Pseudotrocha</taxon>
        <taxon>Ploima</taxon>
        <taxon>Brachionidae</taxon>
        <taxon>Brachionus</taxon>
    </lineage>
</organism>
<accession>A0A813M3R6</accession>
<dbReference type="AlphaFoldDB" id="A0A813M3R6"/>
<proteinExistence type="predicted"/>
<gene>
    <name evidence="1" type="ORF">OXX778_LOCUS1748</name>
</gene>